<organism evidence="13 14">
    <name type="scientific">Sphingobium cyanobacteriorum</name>
    <dbReference type="NCBI Taxonomy" id="3063954"/>
    <lineage>
        <taxon>Bacteria</taxon>
        <taxon>Pseudomonadati</taxon>
        <taxon>Pseudomonadota</taxon>
        <taxon>Alphaproteobacteria</taxon>
        <taxon>Sphingomonadales</taxon>
        <taxon>Sphingomonadaceae</taxon>
        <taxon>Sphingobium</taxon>
    </lineage>
</organism>
<dbReference type="RefSeq" id="WP_304537402.1">
    <property type="nucleotide sequence ID" value="NZ_JAUQOM010000015.1"/>
</dbReference>
<comment type="similarity">
    <text evidence="5 11">Belongs to the purine/pyrimidine phosphoribosyltransferase family.</text>
</comment>
<comment type="function">
    <text evidence="2 11">Catalyzes a salvage reaction resulting in the formation of AMP, that is energically less costly than de novo synthesis.</text>
</comment>
<evidence type="ECO:0000256" key="7">
    <source>
        <dbReference type="ARBA" id="ARBA00022490"/>
    </source>
</evidence>
<dbReference type="EC" id="2.4.2.7" evidence="6 11"/>
<evidence type="ECO:0000259" key="12">
    <source>
        <dbReference type="Pfam" id="PF00156"/>
    </source>
</evidence>
<dbReference type="NCBIfam" id="NF002636">
    <property type="entry name" value="PRK02304.1-5"/>
    <property type="match status" value="1"/>
</dbReference>
<gene>
    <name evidence="11" type="primary">apt</name>
    <name evidence="13" type="ORF">Q4610_18790</name>
</gene>
<evidence type="ECO:0000256" key="8">
    <source>
        <dbReference type="ARBA" id="ARBA00022676"/>
    </source>
</evidence>
<sequence length="195" mass="21080">MRPVDLARLRSFVRHVDDFPSKGVRFLDVTHVISNPELFAFIIDALARPFLERGVTHVMALEARGFYFAGAVALRLQAGLVPVRKPGKLPPRTINAKGFIADGDGIIQSSDALKSGFNTYQKPYEFELAEGVLRSGSRIVVVDDLLAKGGSIDSCRKLVAKTEAEIVGAAVVIELSALGGRANLTGIEITSIIEY</sequence>
<accession>A0ABT8ZRF4</accession>
<evidence type="ECO:0000256" key="6">
    <source>
        <dbReference type="ARBA" id="ARBA00011893"/>
    </source>
</evidence>
<dbReference type="InterPro" id="IPR029057">
    <property type="entry name" value="PRTase-like"/>
</dbReference>
<dbReference type="PANTHER" id="PTHR32315">
    <property type="entry name" value="ADENINE PHOSPHORIBOSYLTRANSFERASE"/>
    <property type="match status" value="1"/>
</dbReference>
<dbReference type="Pfam" id="PF00156">
    <property type="entry name" value="Pribosyltran"/>
    <property type="match status" value="1"/>
</dbReference>
<keyword evidence="10 11" id="KW-0660">Purine salvage</keyword>
<keyword evidence="8 11" id="KW-0328">Glycosyltransferase</keyword>
<evidence type="ECO:0000256" key="1">
    <source>
        <dbReference type="ARBA" id="ARBA00000868"/>
    </source>
</evidence>
<keyword evidence="7 11" id="KW-0963">Cytoplasm</keyword>
<dbReference type="CDD" id="cd06223">
    <property type="entry name" value="PRTases_typeI"/>
    <property type="match status" value="1"/>
</dbReference>
<comment type="caution">
    <text evidence="13">The sequence shown here is derived from an EMBL/GenBank/DDBJ whole genome shotgun (WGS) entry which is preliminary data.</text>
</comment>
<name>A0ABT8ZRF4_9SPHN</name>
<comment type="pathway">
    <text evidence="4 11">Purine metabolism; AMP biosynthesis via salvage pathway; AMP from adenine: step 1/1.</text>
</comment>
<proteinExistence type="inferred from homology"/>
<dbReference type="InterPro" id="IPR000836">
    <property type="entry name" value="PRTase_dom"/>
</dbReference>
<feature type="domain" description="Phosphoribosyltransferase" evidence="12">
    <location>
        <begin position="41"/>
        <end position="174"/>
    </location>
</feature>
<evidence type="ECO:0000313" key="13">
    <source>
        <dbReference type="EMBL" id="MDO7837095.1"/>
    </source>
</evidence>
<keyword evidence="14" id="KW-1185">Reference proteome</keyword>
<dbReference type="InterPro" id="IPR005764">
    <property type="entry name" value="Ade_phspho_trans"/>
</dbReference>
<dbReference type="InterPro" id="IPR050054">
    <property type="entry name" value="UPRTase/APRTase"/>
</dbReference>
<comment type="subunit">
    <text evidence="11">Homodimer.</text>
</comment>
<dbReference type="Proteomes" id="UP001176471">
    <property type="component" value="Unassembled WGS sequence"/>
</dbReference>
<comment type="catalytic activity">
    <reaction evidence="1 11">
        <text>AMP + diphosphate = 5-phospho-alpha-D-ribose 1-diphosphate + adenine</text>
        <dbReference type="Rhea" id="RHEA:16609"/>
        <dbReference type="ChEBI" id="CHEBI:16708"/>
        <dbReference type="ChEBI" id="CHEBI:33019"/>
        <dbReference type="ChEBI" id="CHEBI:58017"/>
        <dbReference type="ChEBI" id="CHEBI:456215"/>
        <dbReference type="EC" id="2.4.2.7"/>
    </reaction>
</comment>
<dbReference type="SUPFAM" id="SSF53271">
    <property type="entry name" value="PRTase-like"/>
    <property type="match status" value="1"/>
</dbReference>
<evidence type="ECO:0000256" key="11">
    <source>
        <dbReference type="HAMAP-Rule" id="MF_00004"/>
    </source>
</evidence>
<evidence type="ECO:0000256" key="2">
    <source>
        <dbReference type="ARBA" id="ARBA00003968"/>
    </source>
</evidence>
<keyword evidence="9 11" id="KW-0808">Transferase</keyword>
<dbReference type="HAMAP" id="MF_00004">
    <property type="entry name" value="Aden_phosphoribosyltr"/>
    <property type="match status" value="1"/>
</dbReference>
<evidence type="ECO:0000256" key="3">
    <source>
        <dbReference type="ARBA" id="ARBA00004496"/>
    </source>
</evidence>
<evidence type="ECO:0000256" key="9">
    <source>
        <dbReference type="ARBA" id="ARBA00022679"/>
    </source>
</evidence>
<protein>
    <recommendedName>
        <fullName evidence="6 11">Adenine phosphoribosyltransferase</fullName>
        <shortName evidence="11">APRT</shortName>
        <ecNumber evidence="6 11">2.4.2.7</ecNumber>
    </recommendedName>
</protein>
<evidence type="ECO:0000313" key="14">
    <source>
        <dbReference type="Proteomes" id="UP001176471"/>
    </source>
</evidence>
<dbReference type="Gene3D" id="3.40.50.2020">
    <property type="match status" value="1"/>
</dbReference>
<dbReference type="GO" id="GO:0003999">
    <property type="term" value="F:adenine phosphoribosyltransferase activity"/>
    <property type="evidence" value="ECO:0007669"/>
    <property type="project" value="UniProtKB-EC"/>
</dbReference>
<comment type="subcellular location">
    <subcellularLocation>
        <location evidence="3 11">Cytoplasm</location>
    </subcellularLocation>
</comment>
<dbReference type="PANTHER" id="PTHR32315:SF3">
    <property type="entry name" value="ADENINE PHOSPHORIBOSYLTRANSFERASE"/>
    <property type="match status" value="1"/>
</dbReference>
<evidence type="ECO:0000256" key="5">
    <source>
        <dbReference type="ARBA" id="ARBA00008391"/>
    </source>
</evidence>
<dbReference type="EMBL" id="JAUQOM010000015">
    <property type="protein sequence ID" value="MDO7837095.1"/>
    <property type="molecule type" value="Genomic_DNA"/>
</dbReference>
<evidence type="ECO:0000256" key="10">
    <source>
        <dbReference type="ARBA" id="ARBA00022726"/>
    </source>
</evidence>
<evidence type="ECO:0000256" key="4">
    <source>
        <dbReference type="ARBA" id="ARBA00004659"/>
    </source>
</evidence>
<reference evidence="13" key="1">
    <citation type="submission" date="2023-07" db="EMBL/GenBank/DDBJ databases">
        <title>Bacterial whole genome sequence for Sphingobium sp. HBC34.</title>
        <authorList>
            <person name="Le V."/>
            <person name="Ko S.-R."/>
            <person name="Ahn C.-Y."/>
            <person name="Oh H.-M."/>
        </authorList>
    </citation>
    <scope>NUCLEOTIDE SEQUENCE</scope>
    <source>
        <strain evidence="13">HBC34</strain>
    </source>
</reference>